<dbReference type="GO" id="GO:0005634">
    <property type="term" value="C:nucleus"/>
    <property type="evidence" value="ECO:0007669"/>
    <property type="project" value="TreeGrafter"/>
</dbReference>
<keyword evidence="8" id="KW-1185">Reference proteome</keyword>
<keyword evidence="4" id="KW-0723">Serine/threonine-protein kinase</keyword>
<dbReference type="PROSITE" id="PS00107">
    <property type="entry name" value="PROTEIN_KINASE_ATP"/>
    <property type="match status" value="1"/>
</dbReference>
<feature type="compositionally biased region" description="Low complexity" evidence="5">
    <location>
        <begin position="210"/>
        <end position="223"/>
    </location>
</feature>
<dbReference type="RefSeq" id="XP_052948134.1">
    <property type="nucleotide sequence ID" value="XM_053086543.1"/>
</dbReference>
<feature type="compositionally biased region" description="Polar residues" evidence="5">
    <location>
        <begin position="51"/>
        <end position="67"/>
    </location>
</feature>
<organism evidence="7 8">
    <name type="scientific">Dioszegia hungarica</name>
    <dbReference type="NCBI Taxonomy" id="4972"/>
    <lineage>
        <taxon>Eukaryota</taxon>
        <taxon>Fungi</taxon>
        <taxon>Dikarya</taxon>
        <taxon>Basidiomycota</taxon>
        <taxon>Agaricomycotina</taxon>
        <taxon>Tremellomycetes</taxon>
        <taxon>Tremellales</taxon>
        <taxon>Bulleribasidiaceae</taxon>
        <taxon>Dioszegia</taxon>
    </lineage>
</organism>
<accession>A0AA38HBS8</accession>
<dbReference type="InterPro" id="IPR008271">
    <property type="entry name" value="Ser/Thr_kinase_AS"/>
</dbReference>
<evidence type="ECO:0000313" key="7">
    <source>
        <dbReference type="EMBL" id="KAI9638357.1"/>
    </source>
</evidence>
<evidence type="ECO:0000256" key="4">
    <source>
        <dbReference type="RuleBase" id="RU000304"/>
    </source>
</evidence>
<feature type="region of interest" description="Disordered" evidence="5">
    <location>
        <begin position="46"/>
        <end position="67"/>
    </location>
</feature>
<protein>
    <submittedName>
        <fullName evidence="7">Kinase-like domain-containing protein</fullName>
    </submittedName>
</protein>
<feature type="domain" description="Protein kinase" evidence="6">
    <location>
        <begin position="87"/>
        <end position="416"/>
    </location>
</feature>
<keyword evidence="7" id="KW-0418">Kinase</keyword>
<dbReference type="Proteomes" id="UP001164286">
    <property type="component" value="Unassembled WGS sequence"/>
</dbReference>
<name>A0AA38HBS8_9TREE</name>
<comment type="caution">
    <text evidence="7">The sequence shown here is derived from an EMBL/GenBank/DDBJ whole genome shotgun (WGS) entry which is preliminary data.</text>
</comment>
<feature type="region of interest" description="Disordered" evidence="5">
    <location>
        <begin position="179"/>
        <end position="246"/>
    </location>
</feature>
<dbReference type="GO" id="GO:0005524">
    <property type="term" value="F:ATP binding"/>
    <property type="evidence" value="ECO:0007669"/>
    <property type="project" value="UniProtKB-UniRule"/>
</dbReference>
<dbReference type="GO" id="GO:0005829">
    <property type="term" value="C:cytosol"/>
    <property type="evidence" value="ECO:0007669"/>
    <property type="project" value="TreeGrafter"/>
</dbReference>
<dbReference type="PROSITE" id="PS00108">
    <property type="entry name" value="PROTEIN_KINASE_ST"/>
    <property type="match status" value="1"/>
</dbReference>
<dbReference type="PANTHER" id="PTHR24346:SF72">
    <property type="entry name" value="CAMK PROTEIN KINASE"/>
    <property type="match status" value="1"/>
</dbReference>
<dbReference type="GO" id="GO:0035556">
    <property type="term" value="P:intracellular signal transduction"/>
    <property type="evidence" value="ECO:0007669"/>
    <property type="project" value="TreeGrafter"/>
</dbReference>
<dbReference type="InterPro" id="IPR000719">
    <property type="entry name" value="Prot_kinase_dom"/>
</dbReference>
<dbReference type="EMBL" id="JAKWFO010000003">
    <property type="protein sequence ID" value="KAI9638357.1"/>
    <property type="molecule type" value="Genomic_DNA"/>
</dbReference>
<proteinExistence type="inferred from homology"/>
<reference evidence="7" key="1">
    <citation type="journal article" date="2022" name="G3 (Bethesda)">
        <title>High quality genome of the basidiomycete yeast Dioszegia hungarica PDD-24b-2 isolated from cloud water.</title>
        <authorList>
            <person name="Jarrige D."/>
            <person name="Haridas S."/>
            <person name="Bleykasten-Grosshans C."/>
            <person name="Joly M."/>
            <person name="Nadalig T."/>
            <person name="Sancelme M."/>
            <person name="Vuilleumier S."/>
            <person name="Grigoriev I.V."/>
            <person name="Amato P."/>
            <person name="Bringel F."/>
        </authorList>
    </citation>
    <scope>NUCLEOTIDE SEQUENCE</scope>
    <source>
        <strain evidence="7">PDD-24b-2</strain>
    </source>
</reference>
<evidence type="ECO:0000256" key="1">
    <source>
        <dbReference type="ARBA" id="ARBA00022741"/>
    </source>
</evidence>
<evidence type="ECO:0000256" key="3">
    <source>
        <dbReference type="PROSITE-ProRule" id="PRU10141"/>
    </source>
</evidence>
<evidence type="ECO:0000313" key="8">
    <source>
        <dbReference type="Proteomes" id="UP001164286"/>
    </source>
</evidence>
<keyword evidence="2 3" id="KW-0067">ATP-binding</keyword>
<dbReference type="InterPro" id="IPR017441">
    <property type="entry name" value="Protein_kinase_ATP_BS"/>
</dbReference>
<dbReference type="GO" id="GO:0045719">
    <property type="term" value="P:negative regulation of glycogen biosynthetic process"/>
    <property type="evidence" value="ECO:0007669"/>
    <property type="project" value="TreeGrafter"/>
</dbReference>
<dbReference type="Pfam" id="PF00069">
    <property type="entry name" value="Pkinase"/>
    <property type="match status" value="2"/>
</dbReference>
<evidence type="ECO:0000256" key="2">
    <source>
        <dbReference type="ARBA" id="ARBA00022840"/>
    </source>
</evidence>
<dbReference type="SUPFAM" id="SSF56112">
    <property type="entry name" value="Protein kinase-like (PK-like)"/>
    <property type="match status" value="1"/>
</dbReference>
<dbReference type="GO" id="GO:0004674">
    <property type="term" value="F:protein serine/threonine kinase activity"/>
    <property type="evidence" value="ECO:0007669"/>
    <property type="project" value="UniProtKB-KW"/>
</dbReference>
<keyword evidence="1 3" id="KW-0547">Nucleotide-binding</keyword>
<gene>
    <name evidence="7" type="ORF">MKK02DRAFT_22275</name>
</gene>
<dbReference type="PROSITE" id="PS50011">
    <property type="entry name" value="PROTEIN_KINASE_DOM"/>
    <property type="match status" value="1"/>
</dbReference>
<dbReference type="InterPro" id="IPR011009">
    <property type="entry name" value="Kinase-like_dom_sf"/>
</dbReference>
<dbReference type="AlphaFoldDB" id="A0AA38HBS8"/>
<dbReference type="SMART" id="SM00220">
    <property type="entry name" value="S_TKc"/>
    <property type="match status" value="1"/>
</dbReference>
<evidence type="ECO:0000256" key="5">
    <source>
        <dbReference type="SAM" id="MobiDB-lite"/>
    </source>
</evidence>
<dbReference type="PANTHER" id="PTHR24346">
    <property type="entry name" value="MAP/MICROTUBULE AFFINITY-REGULATING KINASE"/>
    <property type="match status" value="1"/>
</dbReference>
<feature type="region of interest" description="Disordered" evidence="5">
    <location>
        <begin position="419"/>
        <end position="494"/>
    </location>
</feature>
<dbReference type="GeneID" id="77725744"/>
<dbReference type="Gene3D" id="1.10.510.10">
    <property type="entry name" value="Transferase(Phosphotransferase) domain 1"/>
    <property type="match status" value="1"/>
</dbReference>
<keyword evidence="7" id="KW-0808">Transferase</keyword>
<dbReference type="Gene3D" id="3.30.200.20">
    <property type="entry name" value="Phosphorylase Kinase, domain 1"/>
    <property type="match status" value="1"/>
</dbReference>
<feature type="compositionally biased region" description="Low complexity" evidence="5">
    <location>
        <begin position="449"/>
        <end position="467"/>
    </location>
</feature>
<sequence>MAGPSSFPPQRLPNALELNLGPIIPPATVPGGDTFGSFSLPAHPHEISGVSDYSQSTETSSPDPTKSTIAAKHLEGHHLPVEFLTRYTLADELGSGGFGFVCSATMTGSGNERGREVAVKFIFKERLENTKDALVDREPMESWALRQCNHPNIIAWVDLFEDQRFFILVQELHGDPWSEDHTLQAPHPVPEPHTDPGRRLSLLQTPAHRSPSPLVSPISPLQPFSSSPNDFASTHPDGSISRPRMGRRASHDLFEAVESVRFTEEEAKWIFSQIVSAVSYLHRRGMYHRDLKDENIVIDRYLNVKIIDFGSAVKENTLLAPILYGSFRGTYSYASAEVISGAWYHAAPCDIWSIGIILSILLTGEQPFPDKTLALAGKFKLKRAVSEGARDLLEKIFRPDPTRRWGIEKIERHKWLRNVKRPRGIPSPPPPAAPSTGSTFATQNLWDRPSGGLSGSMAPPSAPAPGAYRFGALPPLPEQATLGHAGRPFKRGSL</sequence>
<feature type="binding site" evidence="3">
    <location>
        <position position="124"/>
    </location>
    <ligand>
        <name>ATP</name>
        <dbReference type="ChEBI" id="CHEBI:30616"/>
    </ligand>
</feature>
<evidence type="ECO:0000259" key="6">
    <source>
        <dbReference type="PROSITE" id="PS50011"/>
    </source>
</evidence>
<comment type="similarity">
    <text evidence="4">Belongs to the protein kinase superfamily.</text>
</comment>